<feature type="non-terminal residue" evidence="2">
    <location>
        <position position="71"/>
    </location>
</feature>
<evidence type="ECO:0000313" key="3">
    <source>
        <dbReference type="Proteomes" id="UP000708208"/>
    </source>
</evidence>
<keyword evidence="1" id="KW-0732">Signal</keyword>
<keyword evidence="3" id="KW-1185">Reference proteome</keyword>
<feature type="non-terminal residue" evidence="2">
    <location>
        <position position="1"/>
    </location>
</feature>
<dbReference type="AlphaFoldDB" id="A0A8J2L7R1"/>
<evidence type="ECO:0000313" key="2">
    <source>
        <dbReference type="EMBL" id="CAG7826585.1"/>
    </source>
</evidence>
<sequence>SLFPILIVLVSFPRSSSQHGGIKPLTGDEETRAHPDCTESILMTDKRPRYDIEPEEDIFEKPEVKCEWNII</sequence>
<proteinExistence type="predicted"/>
<accession>A0A8J2L7R1</accession>
<dbReference type="EMBL" id="CAJVCH010540357">
    <property type="protein sequence ID" value="CAG7826585.1"/>
    <property type="molecule type" value="Genomic_DNA"/>
</dbReference>
<name>A0A8J2L7R1_9HEXA</name>
<dbReference type="Proteomes" id="UP000708208">
    <property type="component" value="Unassembled WGS sequence"/>
</dbReference>
<protein>
    <submittedName>
        <fullName evidence="2">Uncharacterized protein</fullName>
    </submittedName>
</protein>
<evidence type="ECO:0000256" key="1">
    <source>
        <dbReference type="SAM" id="SignalP"/>
    </source>
</evidence>
<feature type="chain" id="PRO_5035254723" evidence="1">
    <location>
        <begin position="18"/>
        <end position="71"/>
    </location>
</feature>
<organism evidence="2 3">
    <name type="scientific">Allacma fusca</name>
    <dbReference type="NCBI Taxonomy" id="39272"/>
    <lineage>
        <taxon>Eukaryota</taxon>
        <taxon>Metazoa</taxon>
        <taxon>Ecdysozoa</taxon>
        <taxon>Arthropoda</taxon>
        <taxon>Hexapoda</taxon>
        <taxon>Collembola</taxon>
        <taxon>Symphypleona</taxon>
        <taxon>Sminthuridae</taxon>
        <taxon>Allacma</taxon>
    </lineage>
</organism>
<comment type="caution">
    <text evidence="2">The sequence shown here is derived from an EMBL/GenBank/DDBJ whole genome shotgun (WGS) entry which is preliminary data.</text>
</comment>
<feature type="signal peptide" evidence="1">
    <location>
        <begin position="1"/>
        <end position="17"/>
    </location>
</feature>
<gene>
    <name evidence="2" type="ORF">AFUS01_LOCUS36632</name>
</gene>
<reference evidence="2" key="1">
    <citation type="submission" date="2021-06" db="EMBL/GenBank/DDBJ databases">
        <authorList>
            <person name="Hodson N. C."/>
            <person name="Mongue J. A."/>
            <person name="Jaron S. K."/>
        </authorList>
    </citation>
    <scope>NUCLEOTIDE SEQUENCE</scope>
</reference>